<name>A0ABN9V5A6_9DINO</name>
<feature type="compositionally biased region" description="Low complexity" evidence="1">
    <location>
        <begin position="94"/>
        <end position="106"/>
    </location>
</feature>
<feature type="non-terminal residue" evidence="2">
    <location>
        <position position="1"/>
    </location>
</feature>
<feature type="compositionally biased region" description="Polar residues" evidence="1">
    <location>
        <begin position="128"/>
        <end position="144"/>
    </location>
</feature>
<reference evidence="2" key="1">
    <citation type="submission" date="2023-10" db="EMBL/GenBank/DDBJ databases">
        <authorList>
            <person name="Chen Y."/>
            <person name="Shah S."/>
            <person name="Dougan E. K."/>
            <person name="Thang M."/>
            <person name="Chan C."/>
        </authorList>
    </citation>
    <scope>NUCLEOTIDE SEQUENCE [LARGE SCALE GENOMIC DNA]</scope>
</reference>
<feature type="region of interest" description="Disordered" evidence="1">
    <location>
        <begin position="71"/>
        <end position="106"/>
    </location>
</feature>
<feature type="region of interest" description="Disordered" evidence="1">
    <location>
        <begin position="128"/>
        <end position="155"/>
    </location>
</feature>
<protein>
    <submittedName>
        <fullName evidence="2">Uncharacterized protein</fullName>
    </submittedName>
</protein>
<sequence>SLSLSLSLSIYIYMSVPRSSLLRPGALSIVAGAASPMRSWLQDVARGCGIDERRAGKVTMHDQVAVVRAEAPRPAPKRRVAKWPDHAGPPCHEGPPSASSVRGRSAAGCTSSTASRFSAQSTCSLEGTCEGFSTPSPRQMSPRSSYGRESLSMSCTPRPGALTLADAVRQRSSCGSRSSPLASVESIEDLGFAQYVSHFSPAQEPLVPHQRSDTQLVMHPELVMPHAHIHLAIPARLLENKVFTLDVLGLSGAPLLGASVVSEEDGTRTIRISQPFTGKILASCNSSLELLGPNSERVGNVCASARRDKEFCLKDASGTCRLFLRWEVEGQTMSILSSAHGEGAADIGTLELKEPGRLPRRHYEMVVRPGVDAVPPLASFLALMVFINPVEGDLLPQAAKQSMRTSWRCGSSPSGGRCG</sequence>
<organism evidence="2 3">
    <name type="scientific">Prorocentrum cordatum</name>
    <dbReference type="NCBI Taxonomy" id="2364126"/>
    <lineage>
        <taxon>Eukaryota</taxon>
        <taxon>Sar</taxon>
        <taxon>Alveolata</taxon>
        <taxon>Dinophyceae</taxon>
        <taxon>Prorocentrales</taxon>
        <taxon>Prorocentraceae</taxon>
        <taxon>Prorocentrum</taxon>
    </lineage>
</organism>
<evidence type="ECO:0000313" key="2">
    <source>
        <dbReference type="EMBL" id="CAK0868044.1"/>
    </source>
</evidence>
<accession>A0ABN9V5A6</accession>
<keyword evidence="3" id="KW-1185">Reference proteome</keyword>
<dbReference type="EMBL" id="CAUYUJ010016708">
    <property type="protein sequence ID" value="CAK0868044.1"/>
    <property type="molecule type" value="Genomic_DNA"/>
</dbReference>
<evidence type="ECO:0000256" key="1">
    <source>
        <dbReference type="SAM" id="MobiDB-lite"/>
    </source>
</evidence>
<gene>
    <name evidence="2" type="ORF">PCOR1329_LOCUS54827</name>
</gene>
<comment type="caution">
    <text evidence="2">The sequence shown here is derived from an EMBL/GenBank/DDBJ whole genome shotgun (WGS) entry which is preliminary data.</text>
</comment>
<proteinExistence type="predicted"/>
<evidence type="ECO:0000313" key="3">
    <source>
        <dbReference type="Proteomes" id="UP001189429"/>
    </source>
</evidence>
<dbReference type="Proteomes" id="UP001189429">
    <property type="component" value="Unassembled WGS sequence"/>
</dbReference>